<keyword evidence="1" id="KW-0175">Coiled coil</keyword>
<comment type="caution">
    <text evidence="4">The sequence shown here is derived from an EMBL/GenBank/DDBJ whole genome shotgun (WGS) entry which is preliminary data.</text>
</comment>
<protein>
    <submittedName>
        <fullName evidence="4">Raf-like protein serine/threonine-protein kinase Raf</fullName>
    </submittedName>
</protein>
<dbReference type="CDD" id="cd01816">
    <property type="entry name" value="RBD_RAF"/>
    <property type="match status" value="1"/>
</dbReference>
<dbReference type="SUPFAM" id="SSF54236">
    <property type="entry name" value="Ubiquitin-like"/>
    <property type="match status" value="1"/>
</dbReference>
<gene>
    <name evidence="4" type="ORF">KUF71_022865</name>
</gene>
<dbReference type="SMART" id="SM00455">
    <property type="entry name" value="RBD"/>
    <property type="match status" value="1"/>
</dbReference>
<feature type="coiled-coil region" evidence="1">
    <location>
        <begin position="16"/>
        <end position="78"/>
    </location>
</feature>
<dbReference type="Pfam" id="PF02196">
    <property type="entry name" value="RBD"/>
    <property type="match status" value="1"/>
</dbReference>
<name>A0AAE1H235_9NEOP</name>
<keyword evidence="4" id="KW-0808">Transferase</keyword>
<dbReference type="PROSITE" id="PS50898">
    <property type="entry name" value="RBD"/>
    <property type="match status" value="1"/>
</dbReference>
<reference evidence="4" key="2">
    <citation type="journal article" date="2023" name="BMC Genomics">
        <title>Pest status, molecular evolution, and epigenetic factors derived from the genome assembly of Frankliniella fusca, a thysanopteran phytovirus vector.</title>
        <authorList>
            <person name="Catto M.A."/>
            <person name="Labadie P.E."/>
            <person name="Jacobson A.L."/>
            <person name="Kennedy G.G."/>
            <person name="Srinivasan R."/>
            <person name="Hunt B.G."/>
        </authorList>
    </citation>
    <scope>NUCLEOTIDE SEQUENCE</scope>
    <source>
        <strain evidence="4">PL_HMW_Pooled</strain>
    </source>
</reference>
<feature type="region of interest" description="Disordered" evidence="2">
    <location>
        <begin position="209"/>
        <end position="246"/>
    </location>
</feature>
<feature type="domain" description="RBD" evidence="3">
    <location>
        <begin position="105"/>
        <end position="175"/>
    </location>
</feature>
<dbReference type="GO" id="GO:0016301">
    <property type="term" value="F:kinase activity"/>
    <property type="evidence" value="ECO:0007669"/>
    <property type="project" value="UniProtKB-KW"/>
</dbReference>
<keyword evidence="4" id="KW-0418">Kinase</keyword>
<evidence type="ECO:0000313" key="4">
    <source>
        <dbReference type="EMBL" id="KAK3913397.1"/>
    </source>
</evidence>
<proteinExistence type="predicted"/>
<reference evidence="4" key="1">
    <citation type="submission" date="2021-07" db="EMBL/GenBank/DDBJ databases">
        <authorList>
            <person name="Catto M.A."/>
            <person name="Jacobson A."/>
            <person name="Kennedy G."/>
            <person name="Labadie P."/>
            <person name="Hunt B.G."/>
            <person name="Srinivasan R."/>
        </authorList>
    </citation>
    <scope>NUCLEOTIDE SEQUENCE</scope>
    <source>
        <strain evidence="4">PL_HMW_Pooled</strain>
        <tissue evidence="4">Head</tissue>
    </source>
</reference>
<dbReference type="EMBL" id="JAHWGI010000321">
    <property type="protein sequence ID" value="KAK3913397.1"/>
    <property type="molecule type" value="Genomic_DNA"/>
</dbReference>
<dbReference type="GO" id="GO:0007165">
    <property type="term" value="P:signal transduction"/>
    <property type="evidence" value="ECO:0007669"/>
    <property type="project" value="InterPro"/>
</dbReference>
<dbReference type="InterPro" id="IPR003116">
    <property type="entry name" value="RBD_dom"/>
</dbReference>
<feature type="region of interest" description="Disordered" evidence="2">
    <location>
        <begin position="81"/>
        <end position="100"/>
    </location>
</feature>
<dbReference type="Proteomes" id="UP001219518">
    <property type="component" value="Unassembled WGS sequence"/>
</dbReference>
<evidence type="ECO:0000259" key="3">
    <source>
        <dbReference type="PROSITE" id="PS50898"/>
    </source>
</evidence>
<evidence type="ECO:0000256" key="1">
    <source>
        <dbReference type="SAM" id="Coils"/>
    </source>
</evidence>
<dbReference type="Gene3D" id="3.10.20.90">
    <property type="entry name" value="Phosphatidylinositol 3-kinase Catalytic Subunit, Chain A, domain 1"/>
    <property type="match status" value="1"/>
</dbReference>
<accession>A0AAE1H235</accession>
<feature type="compositionally biased region" description="Basic and acidic residues" evidence="2">
    <location>
        <begin position="81"/>
        <end position="91"/>
    </location>
</feature>
<keyword evidence="5" id="KW-1185">Reference proteome</keyword>
<evidence type="ECO:0000256" key="2">
    <source>
        <dbReference type="SAM" id="MobiDB-lite"/>
    </source>
</evidence>
<dbReference type="InterPro" id="IPR029071">
    <property type="entry name" value="Ubiquitin-like_domsf"/>
</dbReference>
<evidence type="ECO:0000313" key="5">
    <source>
        <dbReference type="Proteomes" id="UP001219518"/>
    </source>
</evidence>
<sequence>MSSSPSEEEDSLLAEIRNVRSVIQLTRENIDALNAKFADYPNPPQMYVNEYEELTGKLHELNNKEQELLDRRSHREEELLRQDGAFEDRSLSDPVGEGPTAQSMSMIKAYLPNQQRTVVHCRPGLTLREALNKGLSRRNLSPEMCTVVTVAQRIPLSWDTEITSIIGEEIRVEILEMFPVTSKDCCSRDSVAGLVGIDFTKDAHQNTETPAGILHMPTGYNNTGRVQQPVRRSNRSLGHGERSSSAPNVSYNLMVEVLSHSALMLMCKCGPLL</sequence>
<organism evidence="4 5">
    <name type="scientific">Frankliniella fusca</name>
    <dbReference type="NCBI Taxonomy" id="407009"/>
    <lineage>
        <taxon>Eukaryota</taxon>
        <taxon>Metazoa</taxon>
        <taxon>Ecdysozoa</taxon>
        <taxon>Arthropoda</taxon>
        <taxon>Hexapoda</taxon>
        <taxon>Insecta</taxon>
        <taxon>Pterygota</taxon>
        <taxon>Neoptera</taxon>
        <taxon>Paraneoptera</taxon>
        <taxon>Thysanoptera</taxon>
        <taxon>Terebrantia</taxon>
        <taxon>Thripoidea</taxon>
        <taxon>Thripidae</taxon>
        <taxon>Frankliniella</taxon>
    </lineage>
</organism>
<dbReference type="AlphaFoldDB" id="A0AAE1H235"/>